<keyword evidence="3" id="KW-1185">Reference proteome</keyword>
<comment type="caution">
    <text evidence="2">The sequence shown here is derived from an EMBL/GenBank/DDBJ whole genome shotgun (WGS) entry which is preliminary data.</text>
</comment>
<dbReference type="Proteomes" id="UP000247409">
    <property type="component" value="Unassembled WGS sequence"/>
</dbReference>
<dbReference type="GO" id="GO:0003911">
    <property type="term" value="F:DNA ligase (NAD+) activity"/>
    <property type="evidence" value="ECO:0007669"/>
    <property type="project" value="InterPro"/>
</dbReference>
<dbReference type="EMBL" id="NBIV01000059">
    <property type="protein sequence ID" value="PXF45515.1"/>
    <property type="molecule type" value="Genomic_DNA"/>
</dbReference>
<gene>
    <name evidence="2" type="ORF">BWQ96_04717</name>
</gene>
<dbReference type="STRING" id="448386.A0A2V3ITR8"/>
<sequence>MPRCETCAGLDDAKAFAIQIEEERSQLPLEDDGIVFKFNDSRAREQAGHTARSPREAIAYKFAAESRVTRFDDVVMQVSLGGLITTVAILEPVRIDGAVTFAFQSMALVVLGECSSLRIPYGEGLIISKKRVASPTTFPSPVTLALMSENFSKPAIASHSK</sequence>
<keyword evidence="2" id="KW-0436">Ligase</keyword>
<dbReference type="SUPFAM" id="SSF56091">
    <property type="entry name" value="DNA ligase/mRNA capping enzyme, catalytic domain"/>
    <property type="match status" value="1"/>
</dbReference>
<dbReference type="Pfam" id="PF01653">
    <property type="entry name" value="DNA_ligase_aden"/>
    <property type="match status" value="1"/>
</dbReference>
<dbReference type="Gene3D" id="3.30.1490.70">
    <property type="match status" value="1"/>
</dbReference>
<dbReference type="OrthoDB" id="19145at2759"/>
<accession>A0A2V3ITR8</accession>
<organism evidence="2 3">
    <name type="scientific">Gracilariopsis chorda</name>
    <dbReference type="NCBI Taxonomy" id="448386"/>
    <lineage>
        <taxon>Eukaryota</taxon>
        <taxon>Rhodophyta</taxon>
        <taxon>Florideophyceae</taxon>
        <taxon>Rhodymeniophycidae</taxon>
        <taxon>Gracilariales</taxon>
        <taxon>Gracilariaceae</taxon>
        <taxon>Gracilariopsis</taxon>
    </lineage>
</organism>
<evidence type="ECO:0000259" key="1">
    <source>
        <dbReference type="Pfam" id="PF01653"/>
    </source>
</evidence>
<dbReference type="AlphaFoldDB" id="A0A2V3ITR8"/>
<protein>
    <submittedName>
        <fullName evidence="2">DNA ligase</fullName>
    </submittedName>
</protein>
<evidence type="ECO:0000313" key="3">
    <source>
        <dbReference type="Proteomes" id="UP000247409"/>
    </source>
</evidence>
<dbReference type="InterPro" id="IPR013839">
    <property type="entry name" value="DNAligase_adenylation"/>
</dbReference>
<evidence type="ECO:0000313" key="2">
    <source>
        <dbReference type="EMBL" id="PXF45515.1"/>
    </source>
</evidence>
<proteinExistence type="predicted"/>
<feature type="domain" description="NAD-dependent DNA ligase adenylation" evidence="1">
    <location>
        <begin position="3"/>
        <end position="65"/>
    </location>
</feature>
<name>A0A2V3ITR8_9FLOR</name>
<reference evidence="2 3" key="1">
    <citation type="journal article" date="2018" name="Mol. Biol. Evol.">
        <title>Analysis of the draft genome of the red seaweed Gracilariopsis chorda provides insights into genome size evolution in Rhodophyta.</title>
        <authorList>
            <person name="Lee J."/>
            <person name="Yang E.C."/>
            <person name="Graf L."/>
            <person name="Yang J.H."/>
            <person name="Qiu H."/>
            <person name="Zel Zion U."/>
            <person name="Chan C.X."/>
            <person name="Stephens T.G."/>
            <person name="Weber A.P.M."/>
            <person name="Boo G.H."/>
            <person name="Boo S.M."/>
            <person name="Kim K.M."/>
            <person name="Shin Y."/>
            <person name="Jung M."/>
            <person name="Lee S.J."/>
            <person name="Yim H.S."/>
            <person name="Lee J.H."/>
            <person name="Bhattacharya D."/>
            <person name="Yoon H.S."/>
        </authorList>
    </citation>
    <scope>NUCLEOTIDE SEQUENCE [LARGE SCALE GENOMIC DNA]</scope>
    <source>
        <strain evidence="2 3">SKKU-2015</strain>
        <tissue evidence="2">Whole body</tissue>
    </source>
</reference>